<protein>
    <submittedName>
        <fullName evidence="2">DUF1173 domain-containing protein</fullName>
    </submittedName>
</protein>
<dbReference type="AlphaFoldDB" id="A0A9X4BVB6"/>
<dbReference type="Pfam" id="PF06666">
    <property type="entry name" value="DUF1173"/>
    <property type="match status" value="1"/>
</dbReference>
<name>A0A9X4BVB6_9XANT</name>
<organism evidence="2 3">
    <name type="scientific">Xanthomonas hortorum pv. hederae</name>
    <dbReference type="NCBI Taxonomy" id="453603"/>
    <lineage>
        <taxon>Bacteria</taxon>
        <taxon>Pseudomonadati</taxon>
        <taxon>Pseudomonadota</taxon>
        <taxon>Gammaproteobacteria</taxon>
        <taxon>Lysobacterales</taxon>
        <taxon>Lysobacteraceae</taxon>
        <taxon>Xanthomonas</taxon>
    </lineage>
</organism>
<feature type="region of interest" description="Disordered" evidence="1">
    <location>
        <begin position="395"/>
        <end position="415"/>
    </location>
</feature>
<evidence type="ECO:0000256" key="1">
    <source>
        <dbReference type="SAM" id="MobiDB-lite"/>
    </source>
</evidence>
<evidence type="ECO:0000313" key="3">
    <source>
        <dbReference type="Proteomes" id="UP001140230"/>
    </source>
</evidence>
<accession>A0A9X4BVB6</accession>
<reference evidence="2" key="2">
    <citation type="submission" date="2022-08" db="EMBL/GenBank/DDBJ databases">
        <authorList>
            <person name="Iruegas-Bocardo F."/>
            <person name="Weisberg A.J."/>
            <person name="Riutta E.R."/>
            <person name="Kilday K."/>
            <person name="Bonkowski J.C."/>
            <person name="Creswell T."/>
            <person name="Daughtrey M.L."/>
            <person name="Rane K."/>
            <person name="Grunwald N.J."/>
            <person name="Chang J.H."/>
            <person name="Putnam M.L."/>
        </authorList>
    </citation>
    <scope>NUCLEOTIDE SEQUENCE</scope>
    <source>
        <strain evidence="2">22-338</strain>
    </source>
</reference>
<sequence>MRTASESQRFLVLGHVFAADDDALQQVLAQVYDSAQRPRCLCRDGGVEMYVARHGRFVIKRMPDTGSQHHPGCPSYAPEAAQSGLGELVGEAVLEMQPGQVELRVDFPWAHSLVATQGRARIERESPAEVQAQRRRMSLRAVTHFLFERAGLNRWVPAMAGKRRQGVIQKYLMEAAGDVSVKGERLARRLYVPEAFNEATYAQTAQRRREKLALLHPTQDRMPLALLVGEFKSVDAGGANARVWIKHMPDVPLWVDRHVWTRIERSYAALFEARSADVGARPRLLLSALIRARREHTYEIDAASLMLTSEQWIPVEGVHELPLLRALVEQGRRFVKPLRYDAAHAGGFPNALLLDVGGKPVPLHVVSPFLSHAERGAKSRALAAQADESVWVWESDRPLPPFPPAEARGTGSDAS</sequence>
<gene>
    <name evidence="2" type="ORF">NY667_21020</name>
</gene>
<reference evidence="2" key="1">
    <citation type="journal article" date="2022" name="Phytopathology">
        <title>Whole genome sequencing-based tracing of a 2022 introduction and outbreak of Xanthomonas hortorum pv. pelargonii.</title>
        <authorList>
            <person name="Iruegas Bocardo F."/>
            <person name="Weisberg A.J."/>
            <person name="Riutta E.R."/>
            <person name="Kilday K.B."/>
            <person name="Bonkowski J.C."/>
            <person name="Creswell T.C."/>
            <person name="Daughtrey M."/>
            <person name="Rane K.K."/>
            <person name="Grunwald N.J."/>
            <person name="Chang J.H."/>
            <person name="Putnam M."/>
        </authorList>
    </citation>
    <scope>NUCLEOTIDE SEQUENCE</scope>
    <source>
        <strain evidence="2">22-338</strain>
    </source>
</reference>
<dbReference type="EMBL" id="JANWTP010000104">
    <property type="protein sequence ID" value="MDC8640222.1"/>
    <property type="molecule type" value="Genomic_DNA"/>
</dbReference>
<comment type="caution">
    <text evidence="2">The sequence shown here is derived from an EMBL/GenBank/DDBJ whole genome shotgun (WGS) entry which is preliminary data.</text>
</comment>
<dbReference type="Proteomes" id="UP001140230">
    <property type="component" value="Unassembled WGS sequence"/>
</dbReference>
<dbReference type="RefSeq" id="WP_104549191.1">
    <property type="nucleotide sequence ID" value="NZ_CP168173.1"/>
</dbReference>
<proteinExistence type="predicted"/>
<evidence type="ECO:0000313" key="2">
    <source>
        <dbReference type="EMBL" id="MDC8640222.1"/>
    </source>
</evidence>
<dbReference type="InterPro" id="IPR009553">
    <property type="entry name" value="DUF1173"/>
</dbReference>